<dbReference type="SMART" id="SM00318">
    <property type="entry name" value="SNc"/>
    <property type="match status" value="1"/>
</dbReference>
<gene>
    <name evidence="4" type="ORF">FSC37_01695</name>
</gene>
<dbReference type="PROSITE" id="PS50830">
    <property type="entry name" value="TNASE_3"/>
    <property type="match status" value="1"/>
</dbReference>
<dbReference type="AlphaFoldDB" id="A0A5C6U0G2"/>
<sequence length="221" mass="23022">MRALILLMTAAAAGPAWALSGVVTRVSDGDTVWVKPDDAPKRKPVKVRLVGIDAPERCQPWGAEATAALTARVLHERVEVPTRGVDAHGRVLGGLRLADGSDVAAWMVSQGRPGARDSSATLGPTRASSARRSSAASGCLPMPRRWSRGCSAACTAPATDGSVIQRCTRISVLLPNRLSIRSTASTAVLLRTSSAGFSSITSNEASRPVSAIISMHSCASR</sequence>
<evidence type="ECO:0000256" key="2">
    <source>
        <dbReference type="SAM" id="SignalP"/>
    </source>
</evidence>
<proteinExistence type="predicted"/>
<evidence type="ECO:0000259" key="3">
    <source>
        <dbReference type="PROSITE" id="PS50830"/>
    </source>
</evidence>
<name>A0A5C6U0G2_9BURK</name>
<feature type="domain" description="TNase-like" evidence="3">
    <location>
        <begin position="17"/>
        <end position="111"/>
    </location>
</feature>
<organism evidence="4 5">
    <name type="scientific">Piscinibacter aquaticus</name>
    <dbReference type="NCBI Taxonomy" id="392597"/>
    <lineage>
        <taxon>Bacteria</taxon>
        <taxon>Pseudomonadati</taxon>
        <taxon>Pseudomonadota</taxon>
        <taxon>Betaproteobacteria</taxon>
        <taxon>Burkholderiales</taxon>
        <taxon>Sphaerotilaceae</taxon>
        <taxon>Piscinibacter</taxon>
    </lineage>
</organism>
<evidence type="ECO:0000256" key="1">
    <source>
        <dbReference type="SAM" id="MobiDB-lite"/>
    </source>
</evidence>
<dbReference type="SUPFAM" id="SSF50199">
    <property type="entry name" value="Staphylococcal nuclease"/>
    <property type="match status" value="1"/>
</dbReference>
<dbReference type="EMBL" id="VOPW01000001">
    <property type="protein sequence ID" value="TXC65288.1"/>
    <property type="molecule type" value="Genomic_DNA"/>
</dbReference>
<comment type="caution">
    <text evidence="4">The sequence shown here is derived from an EMBL/GenBank/DDBJ whole genome shotgun (WGS) entry which is preliminary data.</text>
</comment>
<feature type="compositionally biased region" description="Low complexity" evidence="1">
    <location>
        <begin position="126"/>
        <end position="137"/>
    </location>
</feature>
<feature type="chain" id="PRO_5022844324" description="TNase-like domain-containing protein" evidence="2">
    <location>
        <begin position="19"/>
        <end position="221"/>
    </location>
</feature>
<keyword evidence="5" id="KW-1185">Reference proteome</keyword>
<dbReference type="Gene3D" id="2.40.50.90">
    <property type="match status" value="1"/>
</dbReference>
<keyword evidence="2" id="KW-0732">Signal</keyword>
<feature type="region of interest" description="Disordered" evidence="1">
    <location>
        <begin position="110"/>
        <end position="138"/>
    </location>
</feature>
<dbReference type="InterPro" id="IPR035437">
    <property type="entry name" value="SNase_OB-fold_sf"/>
</dbReference>
<protein>
    <recommendedName>
        <fullName evidence="3">TNase-like domain-containing protein</fullName>
    </recommendedName>
</protein>
<dbReference type="Pfam" id="PF00565">
    <property type="entry name" value="SNase"/>
    <property type="match status" value="1"/>
</dbReference>
<dbReference type="Proteomes" id="UP000321832">
    <property type="component" value="Unassembled WGS sequence"/>
</dbReference>
<dbReference type="InterPro" id="IPR016071">
    <property type="entry name" value="Staphylococal_nuclease_OB-fold"/>
</dbReference>
<feature type="signal peptide" evidence="2">
    <location>
        <begin position="1"/>
        <end position="18"/>
    </location>
</feature>
<evidence type="ECO:0000313" key="4">
    <source>
        <dbReference type="EMBL" id="TXC65288.1"/>
    </source>
</evidence>
<evidence type="ECO:0000313" key="5">
    <source>
        <dbReference type="Proteomes" id="UP000321832"/>
    </source>
</evidence>
<accession>A0A5C6U0G2</accession>
<reference evidence="4 5" key="1">
    <citation type="submission" date="2019-08" db="EMBL/GenBank/DDBJ databases">
        <authorList>
            <person name="Khan S.A."/>
            <person name="Jeon C.O."/>
            <person name="Jeong S.E."/>
        </authorList>
    </citation>
    <scope>NUCLEOTIDE SEQUENCE [LARGE SCALE GENOMIC DNA]</scope>
    <source>
        <strain evidence="5">IMCC1728</strain>
    </source>
</reference>